<evidence type="ECO:0000313" key="1">
    <source>
        <dbReference type="EMBL" id="QDY51813.1"/>
    </source>
</evidence>
<accession>A0A5B8HVY7</accession>
<dbReference type="EMBL" id="MK250085">
    <property type="protein sequence ID" value="QDY51813.1"/>
    <property type="molecule type" value="Genomic_DNA"/>
</dbReference>
<proteinExistence type="predicted"/>
<reference evidence="1" key="1">
    <citation type="submission" date="2018-11" db="EMBL/GenBank/DDBJ databases">
        <title>A distinct lineage of giant viruses engineers rhodopsin photosystems in predatory marine eukaryotes.</title>
        <authorList>
            <person name="Needham D.M."/>
            <person name="Yoshizawa S."/>
            <person name="Hosaka T."/>
            <person name="Poirier C."/>
            <person name="Choi C.-J."/>
            <person name="Hehenberger E."/>
            <person name="Irwin N.A.T."/>
            <person name="Wilken S."/>
            <person name="Yung C.-M."/>
            <person name="Bachy C."/>
            <person name="Kurihara R."/>
            <person name="Nakajima Y."/>
            <person name="Kojima K."/>
            <person name="Kimura-Someya T."/>
            <person name="Leonard G."/>
            <person name="Malmstrom R.R."/>
            <person name="Mende D."/>
            <person name="Olson D.K."/>
            <person name="Sudo Y."/>
            <person name="Sudek S."/>
            <person name="Richards T.A."/>
            <person name="DeLong E.F."/>
            <person name="Keeling P.J."/>
            <person name="Santoro A.E."/>
            <person name="Shirouzu M."/>
            <person name="Iwasaki W."/>
            <person name="Worden A.Z."/>
        </authorList>
    </citation>
    <scope>NUCLEOTIDE SEQUENCE</scope>
</reference>
<organism evidence="1">
    <name type="scientific">Mimiviridae sp. ChoanoV1</name>
    <dbReference type="NCBI Taxonomy" id="2596887"/>
    <lineage>
        <taxon>Viruses</taxon>
        <taxon>Varidnaviria</taxon>
        <taxon>Bamfordvirae</taxon>
        <taxon>Nucleocytoviricota</taxon>
        <taxon>Megaviricetes</taxon>
        <taxon>Imitervirales</taxon>
        <taxon>Schizomimiviridae</taxon>
    </lineage>
</organism>
<name>A0A5B8HVY7_9VIRU</name>
<protein>
    <submittedName>
        <fullName evidence="1">Uncharacterized protein</fullName>
    </submittedName>
</protein>
<dbReference type="InterPro" id="IPR011044">
    <property type="entry name" value="Quino_amine_DH_bsu"/>
</dbReference>
<dbReference type="SUPFAM" id="SSF50969">
    <property type="entry name" value="YVTN repeat-like/Quinoprotein amine dehydrogenase"/>
    <property type="match status" value="1"/>
</dbReference>
<gene>
    <name evidence="1" type="ORF">1_198</name>
</gene>
<sequence length="368" mass="43481">MKILHILNEYKPKKIVSVDGVGLVLNFKNLYNKTENYLLVIHNNGLVGKIHTKEKIWCFTIKNGIIWYSDKNNIYCIDSSGYERQVINYNSWKTKFNYISNEIVDIQINNKNECIFMDLYGDLRCLSNEGTLKFIHLNYSSKEEYFLELKNNYYPSKNKITIPINFKILPDNKSYLVSCVYDIVKIVEGIGVTQTFSLNSKTHLYYSDLDYDNNIIYYLLGKNQCFERVDNINYIRCFDINSGEQKKSLVNCVEFANLQIGKKINNYVFNNKGELIISTEKGLYNTGNIFRIRREKRFNLKNSYIWNPKLIQIEKYTKKSKEYANILMLSLNRLSDLEEIENIPNEIYHIILSHTETWQFPSIKFKLL</sequence>